<dbReference type="EMBL" id="BK015014">
    <property type="protein sequence ID" value="DAD87126.1"/>
    <property type="molecule type" value="Genomic_DNA"/>
</dbReference>
<evidence type="ECO:0000313" key="2">
    <source>
        <dbReference type="EMBL" id="DAD87126.1"/>
    </source>
</evidence>
<name>A0A8S5MXP1_9CAUD</name>
<organism evidence="2">
    <name type="scientific">Podoviridae sp. ctlSr7</name>
    <dbReference type="NCBI Taxonomy" id="2826573"/>
    <lineage>
        <taxon>Viruses</taxon>
        <taxon>Duplodnaviria</taxon>
        <taxon>Heunggongvirae</taxon>
        <taxon>Uroviricota</taxon>
        <taxon>Caudoviricetes</taxon>
    </lineage>
</organism>
<proteinExistence type="predicted"/>
<accession>A0A8S5MXP1</accession>
<evidence type="ECO:0000256" key="1">
    <source>
        <dbReference type="SAM" id="Coils"/>
    </source>
</evidence>
<feature type="coiled-coil region" evidence="1">
    <location>
        <begin position="89"/>
        <end position="116"/>
    </location>
</feature>
<keyword evidence="1" id="KW-0175">Coiled coil</keyword>
<protein>
    <submittedName>
        <fullName evidence="2">Uncharacterized protein</fullName>
    </submittedName>
</protein>
<sequence>MVNVGCVCDRCGHEHGTPNDNRSFRWCRRIKGTICGKCCNECEYCNDWRCTYDPVGREKMRMLVYANKAAERTISKNEDVAKRVSDTTRRMIEQVNENLKAEINAREEEYDKLRAREGEEPEMF</sequence>
<reference evidence="2" key="1">
    <citation type="journal article" date="2021" name="Proc. Natl. Acad. Sci. U.S.A.">
        <title>A Catalog of Tens of Thousands of Viruses from Human Metagenomes Reveals Hidden Associations with Chronic Diseases.</title>
        <authorList>
            <person name="Tisza M.J."/>
            <person name="Buck C.B."/>
        </authorList>
    </citation>
    <scope>NUCLEOTIDE SEQUENCE</scope>
    <source>
        <strain evidence="2">CtlSr7</strain>
    </source>
</reference>